<sequence length="805" mass="86510">MQPGLTLSAHLTPGPLLASREVESFFDNLDSKRANGRLAAGHEVERQRTGKKNPEGDLRTGCAGSFGDSLNNSSDCTTESSSGSVFSPDSTSTEGRPFKSEAGTFCGQLNLINSDASSFGADVNSFGGVFRSTGDAPENHRMYQGGLALSAPGSGYGQESVGNGYLHSGSNPVYVPSTRAMLPVQYMGTPIQNMATPTTSSLWTSPNDVTAYTPASTIHSSAAFPFNSAASAAGRNDGTAGFGAPLGRHTGLGGYPTYMGADLSPWNTFNNMALQQGFRPTTGPDGQEYWADLEGRECVNCGSISTPLWRRDGTGHYLCNACGLYHKMNGLNRPLIKPQRRLTPMFFNPQSASRRVGLSCANCHTTTTTLWRRSNEGEPVCNACGLYYKLHGVNRPLAMKKDGIQTRKRKPKNVNKTKSPTKTEECDTKPDSTLSKSSNNSTNNTSGNINNNNARSGSLHKSNGKSSNEATTKSDSSKTGSPEGKPTSGKSPNYASTANSSYAQVTPKSEYTDSGTNSSSLPYQDQSKAIYADPSKLNNDMYKTQYGGVEKYGADKYGADKYGADKYGADKYGMDSAKHRYFEPMNMAYLEAAKSAGYFDVSRSSYNQSGYLEPGKLNGYLDQGKPEYGGHNMKNEYMRQGKADYMDIMKTDPYYMAQRNDYSMSPGTEKVDYSKGQGYEVMHHKADYMSQVKVEYAMVSPKTGNDGDVMISMGHPMPPASHSMELPAPPHSHGLMTPSSSSHPMTSSHLHSYGLPAPSTPKAVVAVPMDDGYRGVDHRGQGSGSVSLRTSEGNSATLHTVQVAS</sequence>
<organism evidence="14 15">
    <name type="scientific">Lymnaea stagnalis</name>
    <name type="common">Great pond snail</name>
    <name type="synonym">Helix stagnalis</name>
    <dbReference type="NCBI Taxonomy" id="6523"/>
    <lineage>
        <taxon>Eukaryota</taxon>
        <taxon>Metazoa</taxon>
        <taxon>Spiralia</taxon>
        <taxon>Lophotrochozoa</taxon>
        <taxon>Mollusca</taxon>
        <taxon>Gastropoda</taxon>
        <taxon>Heterobranchia</taxon>
        <taxon>Euthyneura</taxon>
        <taxon>Panpulmonata</taxon>
        <taxon>Hygrophila</taxon>
        <taxon>Lymnaeoidea</taxon>
        <taxon>Lymnaeidae</taxon>
        <taxon>Lymnaea</taxon>
    </lineage>
</organism>
<keyword evidence="6" id="KW-0805">Transcription regulation</keyword>
<feature type="compositionally biased region" description="Low complexity" evidence="12">
    <location>
        <begin position="735"/>
        <end position="752"/>
    </location>
</feature>
<dbReference type="PRINTS" id="PR00619">
    <property type="entry name" value="GATAZNFINGER"/>
</dbReference>
<feature type="compositionally biased region" description="Low complexity" evidence="12">
    <location>
        <begin position="432"/>
        <end position="457"/>
    </location>
</feature>
<dbReference type="FunFam" id="3.30.50.10:FF:000001">
    <property type="entry name" value="GATA transcription factor (GATAd)"/>
    <property type="match status" value="1"/>
</dbReference>
<reference evidence="14 15" key="1">
    <citation type="submission" date="2024-04" db="EMBL/GenBank/DDBJ databases">
        <authorList>
            <consortium name="Genoscope - CEA"/>
            <person name="William W."/>
        </authorList>
    </citation>
    <scope>NUCLEOTIDE SEQUENCE [LARGE SCALE GENOMIC DNA]</scope>
</reference>
<dbReference type="Pfam" id="PF00320">
    <property type="entry name" value="GATA"/>
    <property type="match status" value="2"/>
</dbReference>
<keyword evidence="9" id="KW-0804">Transcription</keyword>
<evidence type="ECO:0000256" key="8">
    <source>
        <dbReference type="ARBA" id="ARBA00023159"/>
    </source>
</evidence>
<dbReference type="FunFam" id="3.30.50.10:FF:000032">
    <property type="entry name" value="Transcription factor GATA-3"/>
    <property type="match status" value="1"/>
</dbReference>
<keyword evidence="10" id="KW-0539">Nucleus</keyword>
<evidence type="ECO:0000256" key="3">
    <source>
        <dbReference type="ARBA" id="ARBA00022737"/>
    </source>
</evidence>
<feature type="compositionally biased region" description="Basic and acidic residues" evidence="12">
    <location>
        <begin position="771"/>
        <end position="780"/>
    </location>
</feature>
<dbReference type="GO" id="GO:0005634">
    <property type="term" value="C:nucleus"/>
    <property type="evidence" value="ECO:0007669"/>
    <property type="project" value="UniProtKB-SubCell"/>
</dbReference>
<gene>
    <name evidence="14" type="ORF">GSLYS_00018394001</name>
</gene>
<accession>A0AAV2IH17</accession>
<feature type="compositionally biased region" description="Polar residues" evidence="12">
    <location>
        <begin position="488"/>
        <end position="527"/>
    </location>
</feature>
<dbReference type="SMART" id="SM00401">
    <property type="entry name" value="ZnF_GATA"/>
    <property type="match status" value="2"/>
</dbReference>
<feature type="domain" description="GATA-type" evidence="13">
    <location>
        <begin position="292"/>
        <end position="354"/>
    </location>
</feature>
<name>A0AAV2IH17_LYMST</name>
<keyword evidence="2" id="KW-0479">Metal-binding</keyword>
<evidence type="ECO:0000256" key="5">
    <source>
        <dbReference type="ARBA" id="ARBA00022833"/>
    </source>
</evidence>
<evidence type="ECO:0000259" key="13">
    <source>
        <dbReference type="PROSITE" id="PS50114"/>
    </source>
</evidence>
<feature type="region of interest" description="Disordered" evidence="12">
    <location>
        <begin position="399"/>
        <end position="532"/>
    </location>
</feature>
<feature type="region of interest" description="Disordered" evidence="12">
    <location>
        <begin position="771"/>
        <end position="805"/>
    </location>
</feature>
<evidence type="ECO:0000256" key="4">
    <source>
        <dbReference type="ARBA" id="ARBA00022771"/>
    </source>
</evidence>
<dbReference type="Gene3D" id="3.30.50.10">
    <property type="entry name" value="Erythroid Transcription Factor GATA-1, subunit A"/>
    <property type="match status" value="2"/>
</dbReference>
<feature type="compositionally biased region" description="Basic and acidic residues" evidence="12">
    <location>
        <begin position="40"/>
        <end position="58"/>
    </location>
</feature>
<dbReference type="InterPro" id="IPR039355">
    <property type="entry name" value="Transcription_factor_GATA"/>
</dbReference>
<comment type="subcellular location">
    <subcellularLocation>
        <location evidence="1">Nucleus</location>
    </subcellularLocation>
</comment>
<dbReference type="PROSITE" id="PS00344">
    <property type="entry name" value="GATA_ZN_FINGER_1"/>
    <property type="match status" value="2"/>
</dbReference>
<evidence type="ECO:0000256" key="2">
    <source>
        <dbReference type="ARBA" id="ARBA00022723"/>
    </source>
</evidence>
<feature type="compositionally biased region" description="Polar residues" evidence="12">
    <location>
        <begin position="459"/>
        <end position="480"/>
    </location>
</feature>
<evidence type="ECO:0000313" key="15">
    <source>
        <dbReference type="Proteomes" id="UP001497497"/>
    </source>
</evidence>
<comment type="caution">
    <text evidence="14">The sequence shown here is derived from an EMBL/GenBank/DDBJ whole genome shotgun (WGS) entry which is preliminary data.</text>
</comment>
<evidence type="ECO:0000256" key="10">
    <source>
        <dbReference type="ARBA" id="ARBA00023242"/>
    </source>
</evidence>
<keyword evidence="5" id="KW-0862">Zinc</keyword>
<feature type="compositionally biased region" description="Low complexity" evidence="12">
    <location>
        <begin position="73"/>
        <end position="84"/>
    </location>
</feature>
<dbReference type="SUPFAM" id="SSF57716">
    <property type="entry name" value="Glucocorticoid receptor-like (DNA-binding domain)"/>
    <property type="match status" value="2"/>
</dbReference>
<dbReference type="InterPro" id="IPR000679">
    <property type="entry name" value="Znf_GATA"/>
</dbReference>
<feature type="region of interest" description="Disordered" evidence="12">
    <location>
        <begin position="716"/>
        <end position="757"/>
    </location>
</feature>
<dbReference type="InterPro" id="IPR013088">
    <property type="entry name" value="Znf_NHR/GATA"/>
</dbReference>
<keyword evidence="7" id="KW-0238">DNA-binding</keyword>
<feature type="compositionally biased region" description="Basic and acidic residues" evidence="12">
    <location>
        <begin position="421"/>
        <end position="430"/>
    </location>
</feature>
<evidence type="ECO:0000256" key="7">
    <source>
        <dbReference type="ARBA" id="ARBA00023125"/>
    </source>
</evidence>
<dbReference type="GO" id="GO:0000981">
    <property type="term" value="F:DNA-binding transcription factor activity, RNA polymerase II-specific"/>
    <property type="evidence" value="ECO:0007669"/>
    <property type="project" value="TreeGrafter"/>
</dbReference>
<dbReference type="GO" id="GO:0008270">
    <property type="term" value="F:zinc ion binding"/>
    <property type="evidence" value="ECO:0007669"/>
    <property type="project" value="UniProtKB-KW"/>
</dbReference>
<protein>
    <recommendedName>
        <fullName evidence="13">GATA-type domain-containing protein</fullName>
    </recommendedName>
</protein>
<dbReference type="PROSITE" id="PS50114">
    <property type="entry name" value="GATA_ZN_FINGER_2"/>
    <property type="match status" value="2"/>
</dbReference>
<dbReference type="GO" id="GO:0000122">
    <property type="term" value="P:negative regulation of transcription by RNA polymerase II"/>
    <property type="evidence" value="ECO:0007669"/>
    <property type="project" value="TreeGrafter"/>
</dbReference>
<evidence type="ECO:0000256" key="9">
    <source>
        <dbReference type="ARBA" id="ARBA00023163"/>
    </source>
</evidence>
<evidence type="ECO:0000256" key="11">
    <source>
        <dbReference type="PROSITE-ProRule" id="PRU00094"/>
    </source>
</evidence>
<dbReference type="GO" id="GO:0000978">
    <property type="term" value="F:RNA polymerase II cis-regulatory region sequence-specific DNA binding"/>
    <property type="evidence" value="ECO:0007669"/>
    <property type="project" value="TreeGrafter"/>
</dbReference>
<evidence type="ECO:0000256" key="6">
    <source>
        <dbReference type="ARBA" id="ARBA00023015"/>
    </source>
</evidence>
<dbReference type="GO" id="GO:0045944">
    <property type="term" value="P:positive regulation of transcription by RNA polymerase II"/>
    <property type="evidence" value="ECO:0007669"/>
    <property type="project" value="TreeGrafter"/>
</dbReference>
<keyword evidence="4 11" id="KW-0863">Zinc-finger</keyword>
<dbReference type="AlphaFoldDB" id="A0AAV2IH17"/>
<dbReference type="EMBL" id="CAXITT010000658">
    <property type="protein sequence ID" value="CAL1544911.1"/>
    <property type="molecule type" value="Genomic_DNA"/>
</dbReference>
<feature type="compositionally biased region" description="Polar residues" evidence="12">
    <location>
        <begin position="85"/>
        <end position="94"/>
    </location>
</feature>
<dbReference type="CDD" id="cd00202">
    <property type="entry name" value="ZnF_GATA"/>
    <property type="match status" value="2"/>
</dbReference>
<dbReference type="PANTHER" id="PTHR10071">
    <property type="entry name" value="TRANSCRIPTION FACTOR GATA FAMILY MEMBER"/>
    <property type="match status" value="1"/>
</dbReference>
<feature type="region of interest" description="Disordered" evidence="12">
    <location>
        <begin position="37"/>
        <end position="99"/>
    </location>
</feature>
<feature type="domain" description="GATA-type" evidence="13">
    <location>
        <begin position="354"/>
        <end position="407"/>
    </location>
</feature>
<proteinExistence type="predicted"/>
<evidence type="ECO:0000256" key="12">
    <source>
        <dbReference type="SAM" id="MobiDB-lite"/>
    </source>
</evidence>
<dbReference type="PANTHER" id="PTHR10071:SF337">
    <property type="entry name" value="GATA-BINDING FACTOR A"/>
    <property type="match status" value="1"/>
</dbReference>
<keyword evidence="3" id="KW-0677">Repeat</keyword>
<dbReference type="GO" id="GO:0045165">
    <property type="term" value="P:cell fate commitment"/>
    <property type="evidence" value="ECO:0007669"/>
    <property type="project" value="TreeGrafter"/>
</dbReference>
<dbReference type="Proteomes" id="UP001497497">
    <property type="component" value="Unassembled WGS sequence"/>
</dbReference>
<keyword evidence="15" id="KW-1185">Reference proteome</keyword>
<evidence type="ECO:0000313" key="14">
    <source>
        <dbReference type="EMBL" id="CAL1544911.1"/>
    </source>
</evidence>
<feature type="compositionally biased region" description="Polar residues" evidence="12">
    <location>
        <begin position="784"/>
        <end position="805"/>
    </location>
</feature>
<evidence type="ECO:0000256" key="1">
    <source>
        <dbReference type="ARBA" id="ARBA00004123"/>
    </source>
</evidence>
<keyword evidence="8" id="KW-0010">Activator</keyword>
<feature type="compositionally biased region" description="Basic residues" evidence="12">
    <location>
        <begin position="406"/>
        <end position="415"/>
    </location>
</feature>